<evidence type="ECO:0000313" key="1">
    <source>
        <dbReference type="EMBL" id="SUZ75957.1"/>
    </source>
</evidence>
<accession>A0A381QD07</accession>
<organism evidence="1">
    <name type="scientific">marine metagenome</name>
    <dbReference type="NCBI Taxonomy" id="408172"/>
    <lineage>
        <taxon>unclassified sequences</taxon>
        <taxon>metagenomes</taxon>
        <taxon>ecological metagenomes</taxon>
    </lineage>
</organism>
<name>A0A381QD07_9ZZZZ</name>
<sequence>MPGLLDKTVVKIWPLIGRVMMKQFG</sequence>
<dbReference type="EMBL" id="UINC01001261">
    <property type="protein sequence ID" value="SUZ75957.1"/>
    <property type="molecule type" value="Genomic_DNA"/>
</dbReference>
<protein>
    <submittedName>
        <fullName evidence="1">Uncharacterized protein</fullName>
    </submittedName>
</protein>
<reference evidence="1" key="1">
    <citation type="submission" date="2018-05" db="EMBL/GenBank/DDBJ databases">
        <authorList>
            <person name="Lanie J.A."/>
            <person name="Ng W.-L."/>
            <person name="Kazmierczak K.M."/>
            <person name="Andrzejewski T.M."/>
            <person name="Davidsen T.M."/>
            <person name="Wayne K.J."/>
            <person name="Tettelin H."/>
            <person name="Glass J.I."/>
            <person name="Rusch D."/>
            <person name="Podicherti R."/>
            <person name="Tsui H.-C.T."/>
            <person name="Winkler M.E."/>
        </authorList>
    </citation>
    <scope>NUCLEOTIDE SEQUENCE</scope>
</reference>
<dbReference type="AlphaFoldDB" id="A0A381QD07"/>
<proteinExistence type="predicted"/>
<gene>
    <name evidence="1" type="ORF">METZ01_LOCUS28811</name>
</gene>